<dbReference type="InterPro" id="IPR009959">
    <property type="entry name" value="Cyclase_SnoaL-like"/>
</dbReference>
<dbReference type="EMBL" id="FIZY01000046">
    <property type="protein sequence ID" value="CZF85889.1"/>
    <property type="molecule type" value="Genomic_DNA"/>
</dbReference>
<dbReference type="SUPFAM" id="SSF54427">
    <property type="entry name" value="NTF2-like"/>
    <property type="match status" value="2"/>
</dbReference>
<reference evidence="2" key="1">
    <citation type="submission" date="2016-02" db="EMBL/GenBank/DDBJ databases">
        <authorList>
            <person name="Rodrigo-Torres Lidia"/>
            <person name="Arahal R.David."/>
        </authorList>
    </citation>
    <scope>NUCLEOTIDE SEQUENCE [LARGE SCALE GENOMIC DNA]</scope>
    <source>
        <strain evidence="2">CECT 8713</strain>
    </source>
</reference>
<proteinExistence type="predicted"/>
<dbReference type="PANTHER" id="PTHR38436:SF1">
    <property type="entry name" value="ESTER CYCLASE"/>
    <property type="match status" value="1"/>
</dbReference>
<dbReference type="PANTHER" id="PTHR38436">
    <property type="entry name" value="POLYKETIDE CYCLASE SNOAL-LIKE DOMAIN"/>
    <property type="match status" value="1"/>
</dbReference>
<keyword evidence="2" id="KW-1185">Reference proteome</keyword>
<sequence>MTMENHRIADAFSRWRHCQRNAELGALETAAEGLFDPNAVIHMCHPFGDMTGASQWLRQSYQPLLEAITDLERRDAIVIRGKDQHGQQWIGCCGYYCGTFLSPFLDIPPTGHFTHMRYHEFYQIADDRIVQVQAIWDVVEVMMQANAWPMAPSLGREGLVPGPATQDGVKALSPETDDTPSSAKLVLAMLNDLIRHPAQGGPEVMNLTHYWHPNLTWYGPAGIGTCRGLSGFRHWHQIPFLNAMPDRGKVHSEADIHLFAQDNYVAVTGWPNMRQTLSADGWLGIAPSGQQVSLRSLDFWRIEDGKIAENWVLVDLLDVYAQLGVDVFGRLNEFNKARPHHAVELPKEVL</sequence>
<dbReference type="Pfam" id="PF07366">
    <property type="entry name" value="SnoaL"/>
    <property type="match status" value="2"/>
</dbReference>
<protein>
    <submittedName>
        <fullName evidence="1">SnoaL-like polyketide cyclase</fullName>
    </submittedName>
</protein>
<name>A0A128FGG3_9GAMM</name>
<dbReference type="Proteomes" id="UP000073601">
    <property type="component" value="Unassembled WGS sequence"/>
</dbReference>
<accession>A0A128FGG3</accession>
<organism evidence="1 2">
    <name type="scientific">Grimontia marina</name>
    <dbReference type="NCBI Taxonomy" id="646534"/>
    <lineage>
        <taxon>Bacteria</taxon>
        <taxon>Pseudomonadati</taxon>
        <taxon>Pseudomonadota</taxon>
        <taxon>Gammaproteobacteria</taxon>
        <taxon>Vibrionales</taxon>
        <taxon>Vibrionaceae</taxon>
        <taxon>Grimontia</taxon>
    </lineage>
</organism>
<gene>
    <name evidence="1" type="ORF">GMA8713_03922</name>
</gene>
<dbReference type="GO" id="GO:0030638">
    <property type="term" value="P:polyketide metabolic process"/>
    <property type="evidence" value="ECO:0007669"/>
    <property type="project" value="InterPro"/>
</dbReference>
<dbReference type="Gene3D" id="3.10.450.50">
    <property type="match status" value="2"/>
</dbReference>
<evidence type="ECO:0000313" key="2">
    <source>
        <dbReference type="Proteomes" id="UP000073601"/>
    </source>
</evidence>
<dbReference type="AlphaFoldDB" id="A0A128FGG3"/>
<dbReference type="InterPro" id="IPR032710">
    <property type="entry name" value="NTF2-like_dom_sf"/>
</dbReference>
<evidence type="ECO:0000313" key="1">
    <source>
        <dbReference type="EMBL" id="CZF85889.1"/>
    </source>
</evidence>